<dbReference type="InterPro" id="IPR050204">
    <property type="entry name" value="AraC_XylS_family_regulators"/>
</dbReference>
<protein>
    <submittedName>
        <fullName evidence="5">Helix-turn-helix domain-containing protein</fullName>
    </submittedName>
</protein>
<evidence type="ECO:0000313" key="6">
    <source>
        <dbReference type="Proteomes" id="UP000515811"/>
    </source>
</evidence>
<dbReference type="GO" id="GO:0043565">
    <property type="term" value="F:sequence-specific DNA binding"/>
    <property type="evidence" value="ECO:0007669"/>
    <property type="project" value="InterPro"/>
</dbReference>
<evidence type="ECO:0000256" key="3">
    <source>
        <dbReference type="ARBA" id="ARBA00023163"/>
    </source>
</evidence>
<dbReference type="InterPro" id="IPR009057">
    <property type="entry name" value="Homeodomain-like_sf"/>
</dbReference>
<dbReference type="SUPFAM" id="SSF46689">
    <property type="entry name" value="Homeodomain-like"/>
    <property type="match status" value="2"/>
</dbReference>
<sequence length="327" mass="36867">MNEPYWLDSRMERDIDGYTAAQGGWRLHYEQLSEGTFEGRLQSARLPGITLLREDINVATRQRGRLALGTYGFATPLQPTTGLYFNGHAVGSHGIMCGKGDEVDLRTPPSFTLLALMVERELLAPLWERMYHKPLVAWLEHKLVLDAEPHKAAALRELHLAALRQVSALSASGTPATALLSLRDDLLIEWMEALPSVVDLTELPSIERRKRLVDRACEMMLESPDEPLSMLALCQRLGVSRRKLNYCFQDVLGTSPLKYLRTLRLNGVHRALRHAPPQASVQDIAAHWGFWHGSQFAVDYRKQFGEKPSDTLRRGLGNRNTHQIDAC</sequence>
<dbReference type="PROSITE" id="PS00041">
    <property type="entry name" value="HTH_ARAC_FAMILY_1"/>
    <property type="match status" value="1"/>
</dbReference>
<evidence type="ECO:0000313" key="5">
    <source>
        <dbReference type="EMBL" id="QNN58758.1"/>
    </source>
</evidence>
<evidence type="ECO:0000256" key="2">
    <source>
        <dbReference type="ARBA" id="ARBA00023125"/>
    </source>
</evidence>
<gene>
    <name evidence="5" type="ORF">H9K76_08080</name>
</gene>
<keyword evidence="6" id="KW-1185">Reference proteome</keyword>
<organism evidence="5 6">
    <name type="scientific">Diaphorobacter ruginosibacter</name>
    <dbReference type="NCBI Taxonomy" id="1715720"/>
    <lineage>
        <taxon>Bacteria</taxon>
        <taxon>Pseudomonadati</taxon>
        <taxon>Pseudomonadota</taxon>
        <taxon>Betaproteobacteria</taxon>
        <taxon>Burkholderiales</taxon>
        <taxon>Comamonadaceae</taxon>
        <taxon>Diaphorobacter</taxon>
    </lineage>
</organism>
<keyword evidence="3" id="KW-0804">Transcription</keyword>
<dbReference type="InterPro" id="IPR018060">
    <property type="entry name" value="HTH_AraC"/>
</dbReference>
<dbReference type="PANTHER" id="PTHR46796:SF12">
    <property type="entry name" value="HTH-TYPE DNA-BINDING TRANSCRIPTIONAL ACTIVATOR EUTR"/>
    <property type="match status" value="1"/>
</dbReference>
<evidence type="ECO:0000259" key="4">
    <source>
        <dbReference type="PROSITE" id="PS01124"/>
    </source>
</evidence>
<accession>A0A7G9RT33</accession>
<proteinExistence type="predicted"/>
<dbReference type="EMBL" id="CP060714">
    <property type="protein sequence ID" value="QNN58758.1"/>
    <property type="molecule type" value="Genomic_DNA"/>
</dbReference>
<reference evidence="5 6" key="1">
    <citation type="submission" date="2020-08" db="EMBL/GenBank/DDBJ databases">
        <title>Genome sequence of Diaphorobacter ruginosibacter DSM 27467T.</title>
        <authorList>
            <person name="Hyun D.-W."/>
            <person name="Bae J.-W."/>
        </authorList>
    </citation>
    <scope>NUCLEOTIDE SEQUENCE [LARGE SCALE GENOMIC DNA]</scope>
    <source>
        <strain evidence="5 6">DSM 27467</strain>
    </source>
</reference>
<keyword evidence="2" id="KW-0238">DNA-binding</keyword>
<feature type="domain" description="HTH araC/xylS-type" evidence="4">
    <location>
        <begin position="214"/>
        <end position="314"/>
    </location>
</feature>
<dbReference type="Proteomes" id="UP000515811">
    <property type="component" value="Chromosome"/>
</dbReference>
<dbReference type="Pfam" id="PF12833">
    <property type="entry name" value="HTH_18"/>
    <property type="match status" value="1"/>
</dbReference>
<dbReference type="InterPro" id="IPR018062">
    <property type="entry name" value="HTH_AraC-typ_CS"/>
</dbReference>
<dbReference type="PROSITE" id="PS01124">
    <property type="entry name" value="HTH_ARAC_FAMILY_2"/>
    <property type="match status" value="1"/>
</dbReference>
<keyword evidence="1" id="KW-0805">Transcription regulation</keyword>
<dbReference type="PANTHER" id="PTHR46796">
    <property type="entry name" value="HTH-TYPE TRANSCRIPTIONAL ACTIVATOR RHAS-RELATED"/>
    <property type="match status" value="1"/>
</dbReference>
<dbReference type="SMART" id="SM00342">
    <property type="entry name" value="HTH_ARAC"/>
    <property type="match status" value="1"/>
</dbReference>
<dbReference type="AlphaFoldDB" id="A0A7G9RT33"/>
<evidence type="ECO:0000256" key="1">
    <source>
        <dbReference type="ARBA" id="ARBA00023015"/>
    </source>
</evidence>
<dbReference type="GO" id="GO:0003700">
    <property type="term" value="F:DNA-binding transcription factor activity"/>
    <property type="evidence" value="ECO:0007669"/>
    <property type="project" value="InterPro"/>
</dbReference>
<dbReference type="KEGG" id="drg:H9K76_08080"/>
<dbReference type="Gene3D" id="1.10.10.60">
    <property type="entry name" value="Homeodomain-like"/>
    <property type="match status" value="1"/>
</dbReference>
<name>A0A7G9RT33_9BURK</name>
<dbReference type="RefSeq" id="WP_187599405.1">
    <property type="nucleotide sequence ID" value="NZ_CP060714.1"/>
</dbReference>